<dbReference type="InterPro" id="IPR012548">
    <property type="entry name" value="MATCAP"/>
</dbReference>
<organism evidence="5 6">
    <name type="scientific">Gaetbulibacter jejuensis</name>
    <dbReference type="NCBI Taxonomy" id="584607"/>
    <lineage>
        <taxon>Bacteria</taxon>
        <taxon>Pseudomonadati</taxon>
        <taxon>Bacteroidota</taxon>
        <taxon>Flavobacteriia</taxon>
        <taxon>Flavobacteriales</taxon>
        <taxon>Flavobacteriaceae</taxon>
        <taxon>Gaetbulibacter</taxon>
    </lineage>
</organism>
<keyword evidence="3" id="KW-0378">Hydrolase</keyword>
<sequence>MMLDYTLIEEYQSLFDIDANLNRLVKKIELLNYINPLNIESEKKQFFASKYKYEPNFKYPKLKFNGYKLHRLFYSQRLERIEDDDIRQLYEDIIYEYSGLIECIETINQGRKFYFNSLKSFGTPTEKDIDNAKFILRFDDTDFEEDMLPMYDANEAKAYFEDFAKRYDFKYNLKLSTNISAAAMVINNTQTLVLRKNHKFSKNQLKVLANHEIGVHMVTTFNGLNQPLKVFSNGLPNNVETQEGLAVFSEYKSGCLTLTRLKELAYRIIAVDSLIKGYSFADTFDLLYSQYKLNKNKAFSITLRVHRGGGFTKDHLYLTGLEKVYKYAKAGKDLDVLLTGKVSLEYIDTIKKLQELGLANTSKHFTDAYLNDDVANKNLDFILKSLK</sequence>
<reference evidence="6" key="1">
    <citation type="journal article" date="2019" name="Int. J. Syst. Evol. Microbiol.">
        <title>The Global Catalogue of Microorganisms (GCM) 10K type strain sequencing project: providing services to taxonomists for standard genome sequencing and annotation.</title>
        <authorList>
            <consortium name="The Broad Institute Genomics Platform"/>
            <consortium name="The Broad Institute Genome Sequencing Center for Infectious Disease"/>
            <person name="Wu L."/>
            <person name="Ma J."/>
        </authorList>
    </citation>
    <scope>NUCLEOTIDE SEQUENCE [LARGE SCALE GENOMIC DNA]</scope>
    <source>
        <strain evidence="6">JCM 15976</strain>
    </source>
</reference>
<dbReference type="PANTHER" id="PTHR31817:SF0">
    <property type="entry name" value="CHROMOSOME UNDETERMINED SCAFFOLD_67, WHOLE GENOME SHOTGUN SEQUENCE"/>
    <property type="match status" value="1"/>
</dbReference>
<dbReference type="EMBL" id="BAAAGF010000003">
    <property type="protein sequence ID" value="GAA0745053.1"/>
    <property type="molecule type" value="Genomic_DNA"/>
</dbReference>
<dbReference type="Pfam" id="PF08014">
    <property type="entry name" value="MATCAP"/>
    <property type="match status" value="1"/>
</dbReference>
<keyword evidence="6" id="KW-1185">Reference proteome</keyword>
<accession>A0ABP3V3L9</accession>
<evidence type="ECO:0000256" key="2">
    <source>
        <dbReference type="ARBA" id="ARBA00022670"/>
    </source>
</evidence>
<dbReference type="PANTHER" id="PTHR31817">
    <property type="match status" value="1"/>
</dbReference>
<dbReference type="Proteomes" id="UP001500736">
    <property type="component" value="Unassembled WGS sequence"/>
</dbReference>
<name>A0ABP3V3L9_9FLAO</name>
<evidence type="ECO:0000313" key="5">
    <source>
        <dbReference type="EMBL" id="GAA0745053.1"/>
    </source>
</evidence>
<evidence type="ECO:0000313" key="6">
    <source>
        <dbReference type="Proteomes" id="UP001500736"/>
    </source>
</evidence>
<protein>
    <submittedName>
        <fullName evidence="5">Flavohemoglobin expression-modulating QEGLA motif protein</fullName>
    </submittedName>
</protein>
<proteinExistence type="predicted"/>
<comment type="cofactor">
    <cofactor evidence="1">
        <name>Zn(2+)</name>
        <dbReference type="ChEBI" id="CHEBI:29105"/>
    </cofactor>
</comment>
<dbReference type="SMART" id="SM01154">
    <property type="entry name" value="DUF1704"/>
    <property type="match status" value="1"/>
</dbReference>
<gene>
    <name evidence="5" type="ORF">GCM10009431_19680</name>
</gene>
<evidence type="ECO:0000256" key="1">
    <source>
        <dbReference type="ARBA" id="ARBA00001947"/>
    </source>
</evidence>
<keyword evidence="4" id="KW-0482">Metalloprotease</keyword>
<evidence type="ECO:0000256" key="4">
    <source>
        <dbReference type="ARBA" id="ARBA00023049"/>
    </source>
</evidence>
<comment type="caution">
    <text evidence="5">The sequence shown here is derived from an EMBL/GenBank/DDBJ whole genome shotgun (WGS) entry which is preliminary data.</text>
</comment>
<evidence type="ECO:0000256" key="3">
    <source>
        <dbReference type="ARBA" id="ARBA00022801"/>
    </source>
</evidence>
<keyword evidence="2" id="KW-0645">Protease</keyword>